<dbReference type="VEuPathDB" id="FungiDB:I7I51_05573"/>
<protein>
    <submittedName>
        <fullName evidence="2">Uncharacterized protein</fullName>
    </submittedName>
</protein>
<dbReference type="OrthoDB" id="10355455at2759"/>
<proteinExistence type="predicted"/>
<dbReference type="EMBL" id="CP069110">
    <property type="protein sequence ID" value="QSS60770.1"/>
    <property type="molecule type" value="Genomic_DNA"/>
</dbReference>
<accession>A0A8A1M648</accession>
<feature type="compositionally biased region" description="Low complexity" evidence="1">
    <location>
        <begin position="73"/>
        <end position="86"/>
    </location>
</feature>
<evidence type="ECO:0000313" key="3">
    <source>
        <dbReference type="Proteomes" id="UP000663671"/>
    </source>
</evidence>
<feature type="region of interest" description="Disordered" evidence="1">
    <location>
        <begin position="38"/>
        <end position="86"/>
    </location>
</feature>
<organism evidence="2 3">
    <name type="scientific">Ajellomyces capsulatus</name>
    <name type="common">Darling's disease fungus</name>
    <name type="synonym">Histoplasma capsulatum</name>
    <dbReference type="NCBI Taxonomy" id="5037"/>
    <lineage>
        <taxon>Eukaryota</taxon>
        <taxon>Fungi</taxon>
        <taxon>Dikarya</taxon>
        <taxon>Ascomycota</taxon>
        <taxon>Pezizomycotina</taxon>
        <taxon>Eurotiomycetes</taxon>
        <taxon>Eurotiomycetidae</taxon>
        <taxon>Onygenales</taxon>
        <taxon>Ajellomycetaceae</taxon>
        <taxon>Histoplasma</taxon>
    </lineage>
</organism>
<evidence type="ECO:0000256" key="1">
    <source>
        <dbReference type="SAM" id="MobiDB-lite"/>
    </source>
</evidence>
<sequence>MKISSSSVAGRHCLTIDSSKMARQVAGRWVDAKSVAKSATEHNNLDQEEHAGLPLKQPKATTTGMSNSKDECASIPSSNPSSAPIAKCKPMTPSRGGCLMGVTNAKFQLVPERTPPSYEGLRLQTTRAIRTLVLYFLHSAPNWWLFTNIKSAMLKFLRLDIRSNCLRVNCELRLPHAEHVAGFLSPEDLEICVLPDCITMTMNRQTSSKADWVTVSPNITPRTVSEWLLDSNLSQSSKDSTGRWPILALKKIMFCGPVSEAQHGYIFVNEKGLTDENLTFNMEVAESHCDSDCFRVGEIKTPTT</sequence>
<feature type="compositionally biased region" description="Basic and acidic residues" evidence="1">
    <location>
        <begin position="39"/>
        <end position="51"/>
    </location>
</feature>
<name>A0A8A1M648_AJECA</name>
<reference evidence="2" key="1">
    <citation type="submission" date="2021-01" db="EMBL/GenBank/DDBJ databases">
        <title>Chromosome-level genome assembly of a human fungal pathogen reveals clustering of transcriptionally co-regulated genes.</title>
        <authorList>
            <person name="Voorhies M."/>
            <person name="Cohen S."/>
            <person name="Shea T.P."/>
            <person name="Petrus S."/>
            <person name="Munoz J.F."/>
            <person name="Poplawski S."/>
            <person name="Goldman W.E."/>
            <person name="Michael T."/>
            <person name="Cuomo C.A."/>
            <person name="Sil A."/>
            <person name="Beyhan S."/>
        </authorList>
    </citation>
    <scope>NUCLEOTIDE SEQUENCE</scope>
    <source>
        <strain evidence="2">WU24</strain>
    </source>
</reference>
<gene>
    <name evidence="2" type="ORF">I7I51_05573</name>
</gene>
<dbReference type="AlphaFoldDB" id="A0A8A1M648"/>
<evidence type="ECO:0000313" key="2">
    <source>
        <dbReference type="EMBL" id="QSS60770.1"/>
    </source>
</evidence>
<feature type="non-terminal residue" evidence="2">
    <location>
        <position position="304"/>
    </location>
</feature>
<dbReference type="Proteomes" id="UP000663671">
    <property type="component" value="Chromosome 4"/>
</dbReference>